<accession>A0AAP0QQP9</accession>
<name>A0AAP0QQP9_9ROSI</name>
<dbReference type="EMBL" id="JBCGBO010000003">
    <property type="protein sequence ID" value="KAK9215743.1"/>
    <property type="molecule type" value="Genomic_DNA"/>
</dbReference>
<protein>
    <submittedName>
        <fullName evidence="2">Uncharacterized protein</fullName>
    </submittedName>
</protein>
<organism evidence="2 3">
    <name type="scientific">Citrus x changshan-huyou</name>
    <dbReference type="NCBI Taxonomy" id="2935761"/>
    <lineage>
        <taxon>Eukaryota</taxon>
        <taxon>Viridiplantae</taxon>
        <taxon>Streptophyta</taxon>
        <taxon>Embryophyta</taxon>
        <taxon>Tracheophyta</taxon>
        <taxon>Spermatophyta</taxon>
        <taxon>Magnoliopsida</taxon>
        <taxon>eudicotyledons</taxon>
        <taxon>Gunneridae</taxon>
        <taxon>Pentapetalae</taxon>
        <taxon>rosids</taxon>
        <taxon>malvids</taxon>
        <taxon>Sapindales</taxon>
        <taxon>Rutaceae</taxon>
        <taxon>Aurantioideae</taxon>
        <taxon>Citrus</taxon>
    </lineage>
</organism>
<evidence type="ECO:0000313" key="3">
    <source>
        <dbReference type="Proteomes" id="UP001428341"/>
    </source>
</evidence>
<comment type="caution">
    <text evidence="2">The sequence shown here is derived from an EMBL/GenBank/DDBJ whole genome shotgun (WGS) entry which is preliminary data.</text>
</comment>
<evidence type="ECO:0000313" key="2">
    <source>
        <dbReference type="EMBL" id="KAK9215743.1"/>
    </source>
</evidence>
<feature type="region of interest" description="Disordered" evidence="1">
    <location>
        <begin position="1"/>
        <end position="22"/>
    </location>
</feature>
<proteinExistence type="predicted"/>
<sequence>MNQSSTLKRAHTTRRKGPGAQGQAPLLKALFVFLLVERDDHRDYGGELKSDGWDLIIGLRDWVLYLHGGFCVLRSRDVFYGLAPICLAGIS</sequence>
<feature type="compositionally biased region" description="Basic residues" evidence="1">
    <location>
        <begin position="8"/>
        <end position="17"/>
    </location>
</feature>
<dbReference type="Proteomes" id="UP001428341">
    <property type="component" value="Unassembled WGS sequence"/>
</dbReference>
<keyword evidence="3" id="KW-1185">Reference proteome</keyword>
<evidence type="ECO:0000256" key="1">
    <source>
        <dbReference type="SAM" id="MobiDB-lite"/>
    </source>
</evidence>
<dbReference type="AlphaFoldDB" id="A0AAP0QQP9"/>
<gene>
    <name evidence="2" type="ORF">WN944_007749</name>
</gene>
<reference evidence="2 3" key="1">
    <citation type="submission" date="2024-05" db="EMBL/GenBank/DDBJ databases">
        <title>Haplotype-resolved chromosome-level genome assembly of Huyou (Citrus changshanensis).</title>
        <authorList>
            <person name="Miao C."/>
            <person name="Chen W."/>
            <person name="Wu Y."/>
            <person name="Wang L."/>
            <person name="Zhao S."/>
            <person name="Grierson D."/>
            <person name="Xu C."/>
            <person name="Chen K."/>
        </authorList>
    </citation>
    <scope>NUCLEOTIDE SEQUENCE [LARGE SCALE GENOMIC DNA]</scope>
    <source>
        <strain evidence="2">01-14</strain>
        <tissue evidence="2">Leaf</tissue>
    </source>
</reference>